<evidence type="ECO:0000313" key="1">
    <source>
        <dbReference type="EMBL" id="RTE64233.1"/>
    </source>
</evidence>
<dbReference type="EMBL" id="RQXW01000036">
    <property type="protein sequence ID" value="RTE64233.1"/>
    <property type="molecule type" value="Genomic_DNA"/>
</dbReference>
<dbReference type="OrthoDB" id="6631037at2"/>
<comment type="caution">
    <text evidence="1">The sequence shown here is derived from an EMBL/GenBank/DDBJ whole genome shotgun (WGS) entry which is preliminary data.</text>
</comment>
<dbReference type="Proteomes" id="UP000283087">
    <property type="component" value="Unassembled WGS sequence"/>
</dbReference>
<accession>A0A430KLG9</accession>
<proteinExistence type="predicted"/>
<sequence length="244" mass="28508">MAFKLKNIPYVSYLKFTDQLMRSLVMQAEETIDQEIKKFVENGTEIIEIEISAEEGIYQYLEYYCGLTDQDVILDDIFTDYFPSLIRRSVFQTIYGVYEVELQALCRSYQEKLGGKKFDNYAGSGIVKVHNYIKNNFPKLSHMQEWDLLDQFRILRNNCVNNNGRVFKGENEIKLIAKLIEANPSFFHHDGLKTTVAQDKYTNGNQKRTGKFIIFENGSLKFVVEGFEKYVEAINREYTARQNT</sequence>
<organism evidence="1 2">
    <name type="scientific">Amphritea opalescens</name>
    <dbReference type="NCBI Taxonomy" id="2490544"/>
    <lineage>
        <taxon>Bacteria</taxon>
        <taxon>Pseudomonadati</taxon>
        <taxon>Pseudomonadota</taxon>
        <taxon>Gammaproteobacteria</taxon>
        <taxon>Oceanospirillales</taxon>
        <taxon>Oceanospirillaceae</taxon>
        <taxon>Amphritea</taxon>
    </lineage>
</organism>
<keyword evidence="2" id="KW-1185">Reference proteome</keyword>
<dbReference type="AlphaFoldDB" id="A0A430KLG9"/>
<dbReference type="RefSeq" id="WP_126160122.1">
    <property type="nucleotide sequence ID" value="NZ_RQXW01000036.1"/>
</dbReference>
<evidence type="ECO:0000313" key="2">
    <source>
        <dbReference type="Proteomes" id="UP000283087"/>
    </source>
</evidence>
<reference evidence="1 2" key="1">
    <citation type="submission" date="2018-11" db="EMBL/GenBank/DDBJ databases">
        <title>The draft genome sequence of Amphritea opalescens ANRC-JH13T.</title>
        <authorList>
            <person name="Fang Z."/>
            <person name="Zhang Y."/>
            <person name="Han X."/>
        </authorList>
    </citation>
    <scope>NUCLEOTIDE SEQUENCE [LARGE SCALE GENOMIC DNA]</scope>
    <source>
        <strain evidence="1 2">ANRC-JH13</strain>
    </source>
</reference>
<gene>
    <name evidence="1" type="ORF">EH243_18420</name>
</gene>
<name>A0A430KLG9_9GAMM</name>
<protein>
    <submittedName>
        <fullName evidence="1">Uncharacterized protein</fullName>
    </submittedName>
</protein>